<organism evidence="1 2">
    <name type="scientific">Brassica cretica</name>
    <name type="common">Mustard</name>
    <dbReference type="NCBI Taxonomy" id="69181"/>
    <lineage>
        <taxon>Eukaryota</taxon>
        <taxon>Viridiplantae</taxon>
        <taxon>Streptophyta</taxon>
        <taxon>Embryophyta</taxon>
        <taxon>Tracheophyta</taxon>
        <taxon>Spermatophyta</taxon>
        <taxon>Magnoliopsida</taxon>
        <taxon>eudicotyledons</taxon>
        <taxon>Gunneridae</taxon>
        <taxon>Pentapetalae</taxon>
        <taxon>rosids</taxon>
        <taxon>malvids</taxon>
        <taxon>Brassicales</taxon>
        <taxon>Brassicaceae</taxon>
        <taxon>Brassiceae</taxon>
        <taxon>Brassica</taxon>
    </lineage>
</organism>
<proteinExistence type="predicted"/>
<evidence type="ECO:0000313" key="2">
    <source>
        <dbReference type="Proteomes" id="UP000712281"/>
    </source>
</evidence>
<comment type="caution">
    <text evidence="1">The sequence shown here is derived from an EMBL/GenBank/DDBJ whole genome shotgun (WGS) entry which is preliminary data.</text>
</comment>
<dbReference type="Proteomes" id="UP000712281">
    <property type="component" value="Unassembled WGS sequence"/>
</dbReference>
<dbReference type="EMBL" id="QGKW02001940">
    <property type="protein sequence ID" value="KAF2557344.1"/>
    <property type="molecule type" value="Genomic_DNA"/>
</dbReference>
<name>A0A8S9HJ71_BRACR</name>
<sequence length="179" mass="19714">MIHGSLILLEDICGFLTGMRVLPVGTLSSSIGSSPSSEGVLTVSGGFSEGLGVGLCALRRATSIFGICTRKILHVNRWRYQLVERFLRYQDWADVGVLLRIPRESESSWHCKMRLNPLVSSVDALEILSIDLDWPTSIDVRSLASIETNAIRRNSSNFLLRNLLLAASLPSPLAKNHPQ</sequence>
<dbReference type="AlphaFoldDB" id="A0A8S9HJ71"/>
<gene>
    <name evidence="1" type="ORF">F2Q68_00016153</name>
</gene>
<accession>A0A8S9HJ71</accession>
<reference evidence="1" key="1">
    <citation type="submission" date="2019-12" db="EMBL/GenBank/DDBJ databases">
        <title>Genome sequencing and annotation of Brassica cretica.</title>
        <authorList>
            <person name="Studholme D.J."/>
            <person name="Sarris P.F."/>
        </authorList>
    </citation>
    <scope>NUCLEOTIDE SEQUENCE</scope>
    <source>
        <strain evidence="1">PFS-001/15</strain>
        <tissue evidence="1">Leaf</tissue>
    </source>
</reference>
<protein>
    <submittedName>
        <fullName evidence="1">Uncharacterized protein</fullName>
    </submittedName>
</protein>
<evidence type="ECO:0000313" key="1">
    <source>
        <dbReference type="EMBL" id="KAF2557344.1"/>
    </source>
</evidence>